<evidence type="ECO:0008006" key="4">
    <source>
        <dbReference type="Google" id="ProtNLM"/>
    </source>
</evidence>
<gene>
    <name evidence="2" type="ORF">FC37_GL000844</name>
</gene>
<reference evidence="2 3" key="1">
    <citation type="journal article" date="2015" name="Genome Announc.">
        <title>Expanding the biotechnology potential of lactobacilli through comparative genomics of 213 strains and associated genera.</title>
        <authorList>
            <person name="Sun Z."/>
            <person name="Harris H.M."/>
            <person name="McCann A."/>
            <person name="Guo C."/>
            <person name="Argimon S."/>
            <person name="Zhang W."/>
            <person name="Yang X."/>
            <person name="Jeffery I.B."/>
            <person name="Cooney J.C."/>
            <person name="Kagawa T.F."/>
            <person name="Liu W."/>
            <person name="Song Y."/>
            <person name="Salvetti E."/>
            <person name="Wrobel A."/>
            <person name="Rasinkangas P."/>
            <person name="Parkhill J."/>
            <person name="Rea M.C."/>
            <person name="O'Sullivan O."/>
            <person name="Ritari J."/>
            <person name="Douillard F.P."/>
            <person name="Paul Ross R."/>
            <person name="Yang R."/>
            <person name="Briner A.E."/>
            <person name="Felis G.E."/>
            <person name="de Vos W.M."/>
            <person name="Barrangou R."/>
            <person name="Klaenhammer T.R."/>
            <person name="Caufield P.W."/>
            <person name="Cui Y."/>
            <person name="Zhang H."/>
            <person name="O'Toole P.W."/>
        </authorList>
    </citation>
    <scope>NUCLEOTIDE SEQUENCE [LARGE SCALE GENOMIC DNA]</scope>
    <source>
        <strain evidence="2 3">DSM 10532</strain>
    </source>
</reference>
<feature type="signal peptide" evidence="1">
    <location>
        <begin position="1"/>
        <end position="18"/>
    </location>
</feature>
<feature type="chain" id="PRO_5038762587" description="SEC10/PgrA surface exclusion domain-containing protein" evidence="1">
    <location>
        <begin position="19"/>
        <end position="282"/>
    </location>
</feature>
<organism evidence="2 3">
    <name type="scientific">Lactobacillus gallinarum DSM 10532 = JCM 2011</name>
    <dbReference type="NCBI Taxonomy" id="1423748"/>
    <lineage>
        <taxon>Bacteria</taxon>
        <taxon>Bacillati</taxon>
        <taxon>Bacillota</taxon>
        <taxon>Bacilli</taxon>
        <taxon>Lactobacillales</taxon>
        <taxon>Lactobacillaceae</taxon>
        <taxon>Lactobacillus</taxon>
    </lineage>
</organism>
<protein>
    <recommendedName>
        <fullName evidence="4">SEC10/PgrA surface exclusion domain-containing protein</fullName>
    </recommendedName>
</protein>
<dbReference type="EMBL" id="AZEL01000021">
    <property type="protein sequence ID" value="KRL23673.1"/>
    <property type="molecule type" value="Genomic_DNA"/>
</dbReference>
<dbReference type="STRING" id="1423748.FC37_GL000844"/>
<evidence type="ECO:0000313" key="3">
    <source>
        <dbReference type="Proteomes" id="UP000051311"/>
    </source>
</evidence>
<dbReference type="Proteomes" id="UP000051311">
    <property type="component" value="Unassembled WGS sequence"/>
</dbReference>
<evidence type="ECO:0000313" key="2">
    <source>
        <dbReference type="EMBL" id="KRL23673.1"/>
    </source>
</evidence>
<keyword evidence="1" id="KW-0732">Signal</keyword>
<dbReference type="RefSeq" id="WP_025006022.1">
    <property type="nucleotide sequence ID" value="NZ_AZEL01000021.1"/>
</dbReference>
<name>A0A0R1NVG2_9LACO</name>
<dbReference type="InterPro" id="IPR027607">
    <property type="entry name" value="Surf_Exclu_SEC10/PgrA"/>
</dbReference>
<dbReference type="eggNOG" id="ENOG50309I2">
    <property type="taxonomic scope" value="Bacteria"/>
</dbReference>
<accession>A0A0R1NVG2</accession>
<dbReference type="OrthoDB" id="2285944at2"/>
<dbReference type="PATRIC" id="fig|1423748.3.peg.886"/>
<comment type="caution">
    <text evidence="2">The sequence shown here is derived from an EMBL/GenBank/DDBJ whole genome shotgun (WGS) entry which is preliminary data.</text>
</comment>
<evidence type="ECO:0000256" key="1">
    <source>
        <dbReference type="SAM" id="SignalP"/>
    </source>
</evidence>
<dbReference type="AlphaFoldDB" id="A0A0R1NVG2"/>
<proteinExistence type="predicted"/>
<dbReference type="NCBIfam" id="TIGR04320">
    <property type="entry name" value="Surf_Exclu_PgrA"/>
    <property type="match status" value="1"/>
</dbReference>
<sequence length="282" mass="31151">MRNNVKLLSIISIAAALAGGTITALNNNVETAANSTVEAASITLPSGYTKSAIIKWNQTGRASKALINASKKGMIENTYSGAGSDDTLVNVTNLSHSQKVELSKYTLSLINSARHQLGKKSWTYKAGALHFADRVAEQYYSHNKSCWDADHYVPGIKRAAKASGLNSRVSQVYEDEAALPISSTYHTNMRTMSALKNQIHFNVKQMLFGGFYGSYSQMNDSSRYTEWEHAGDLLGCRTKHYDAKTKYFGISFSGLRGDSSKISVHMMGVAKRYIQNYKKFNR</sequence>